<reference evidence="1" key="2">
    <citation type="journal article" date="2015" name="Fish Shellfish Immunol.">
        <title>Early steps in the European eel (Anguilla anguilla)-Vibrio vulnificus interaction in the gills: Role of the RtxA13 toxin.</title>
        <authorList>
            <person name="Callol A."/>
            <person name="Pajuelo D."/>
            <person name="Ebbesson L."/>
            <person name="Teles M."/>
            <person name="MacKenzie S."/>
            <person name="Amaro C."/>
        </authorList>
    </citation>
    <scope>NUCLEOTIDE SEQUENCE</scope>
</reference>
<name>A0A0E9U5E1_ANGAN</name>
<protein>
    <submittedName>
        <fullName evidence="1">Uncharacterized protein</fullName>
    </submittedName>
</protein>
<reference evidence="1" key="1">
    <citation type="submission" date="2014-11" db="EMBL/GenBank/DDBJ databases">
        <authorList>
            <person name="Amaro Gonzalez C."/>
        </authorList>
    </citation>
    <scope>NUCLEOTIDE SEQUENCE</scope>
</reference>
<dbReference type="EMBL" id="GBXM01047625">
    <property type="protein sequence ID" value="JAH60952.1"/>
    <property type="molecule type" value="Transcribed_RNA"/>
</dbReference>
<dbReference type="AlphaFoldDB" id="A0A0E9U5E1"/>
<evidence type="ECO:0000313" key="1">
    <source>
        <dbReference type="EMBL" id="JAH60952.1"/>
    </source>
</evidence>
<organism evidence="1">
    <name type="scientific">Anguilla anguilla</name>
    <name type="common">European freshwater eel</name>
    <name type="synonym">Muraena anguilla</name>
    <dbReference type="NCBI Taxonomy" id="7936"/>
    <lineage>
        <taxon>Eukaryota</taxon>
        <taxon>Metazoa</taxon>
        <taxon>Chordata</taxon>
        <taxon>Craniata</taxon>
        <taxon>Vertebrata</taxon>
        <taxon>Euteleostomi</taxon>
        <taxon>Actinopterygii</taxon>
        <taxon>Neopterygii</taxon>
        <taxon>Teleostei</taxon>
        <taxon>Anguilliformes</taxon>
        <taxon>Anguillidae</taxon>
        <taxon>Anguilla</taxon>
    </lineage>
</organism>
<proteinExistence type="predicted"/>
<accession>A0A0E9U5E1</accession>
<sequence>MQLTSPCLRTAHFYGIWDTRLFKVNILHMCFYGLFPPDVQLASLPVPSPSSFKDFCPSLYNLISR</sequence>